<dbReference type="InterPro" id="IPR006640">
    <property type="entry name" value="SprT-like_domain"/>
</dbReference>
<organism evidence="2 3">
    <name type="scientific">Clostridium innocuum</name>
    <dbReference type="NCBI Taxonomy" id="1522"/>
    <lineage>
        <taxon>Bacteria</taxon>
        <taxon>Bacillati</taxon>
        <taxon>Bacillota</taxon>
        <taxon>Clostridia</taxon>
        <taxon>Eubacteriales</taxon>
        <taxon>Clostridiaceae</taxon>
        <taxon>Clostridium</taxon>
    </lineage>
</organism>
<sequence length="203" mass="23184">MCKPSIKPIVSNLESLFSKFNEQFYNNELQTPVITVSPDTTKGAYGWCTGWRAWKDGESEGYYEINMCAEHLTRSFTEVAETLLHEMVHLYNLQHDIKDTSRSGTYHNAKYKASAEQHGLSVKKSDKYGWSDTSLDDEAKAFINSIDMDFELYRESPQKVGKSATKQSTRKYVCPICGCIVRATKEVHIICYDCEIEFVEEAS</sequence>
<evidence type="ECO:0000313" key="2">
    <source>
        <dbReference type="EMBL" id="MCR0233274.1"/>
    </source>
</evidence>
<protein>
    <submittedName>
        <fullName evidence="2">SprT-like domain-containing protein</fullName>
    </submittedName>
</protein>
<dbReference type="EMBL" id="JAKTMA010000017">
    <property type="protein sequence ID" value="MCR0233274.1"/>
    <property type="molecule type" value="Genomic_DNA"/>
</dbReference>
<evidence type="ECO:0000313" key="3">
    <source>
        <dbReference type="Proteomes" id="UP001203972"/>
    </source>
</evidence>
<dbReference type="Pfam" id="PF10263">
    <property type="entry name" value="SprT-like"/>
    <property type="match status" value="1"/>
</dbReference>
<name>A0AAP2XT98_CLOIN</name>
<dbReference type="Proteomes" id="UP001203972">
    <property type="component" value="Unassembled WGS sequence"/>
</dbReference>
<dbReference type="GO" id="GO:0006950">
    <property type="term" value="P:response to stress"/>
    <property type="evidence" value="ECO:0007669"/>
    <property type="project" value="UniProtKB-ARBA"/>
</dbReference>
<feature type="domain" description="SprT-like" evidence="1">
    <location>
        <begin position="13"/>
        <end position="118"/>
    </location>
</feature>
<accession>A0AAP2XT98</accession>
<dbReference type="AlphaFoldDB" id="A0AAP2XT98"/>
<proteinExistence type="predicted"/>
<reference evidence="2" key="1">
    <citation type="journal article" date="2022" name="Clin. Infect. Dis.">
        <title>Association between Clostridium innocuum and antibiotic-associated diarrhea in adults and children: A cross-sectional study and comparative genomics analysis.</title>
        <authorList>
            <person name="Cherny K.E."/>
            <person name="Muscat E.B."/>
            <person name="Balaji A."/>
            <person name="Mukherjee J."/>
            <person name="Ozer E.A."/>
            <person name="Angarone M.P."/>
            <person name="Hauser A.R."/>
            <person name="Sichel J.S."/>
            <person name="Amponsah E."/>
            <person name="Kociolek L.K."/>
        </authorList>
    </citation>
    <scope>NUCLEOTIDE SEQUENCE</scope>
    <source>
        <strain evidence="2">NU1-AC-029v</strain>
    </source>
</reference>
<evidence type="ECO:0000259" key="1">
    <source>
        <dbReference type="Pfam" id="PF10263"/>
    </source>
</evidence>
<comment type="caution">
    <text evidence="2">The sequence shown here is derived from an EMBL/GenBank/DDBJ whole genome shotgun (WGS) entry which is preliminary data.</text>
</comment>
<dbReference type="RefSeq" id="WP_257270884.1">
    <property type="nucleotide sequence ID" value="NZ_JBPFKS010000019.1"/>
</dbReference>
<gene>
    <name evidence="2" type="ORF">MKC95_10910</name>
</gene>